<evidence type="ECO:0000256" key="2">
    <source>
        <dbReference type="SAM" id="MobiDB-lite"/>
    </source>
</evidence>
<reference evidence="3" key="1">
    <citation type="submission" date="2020-07" db="EMBL/GenBank/DDBJ databases">
        <authorList>
            <person name="Lin J."/>
        </authorList>
    </citation>
    <scope>NUCLEOTIDE SEQUENCE</scope>
</reference>
<keyword evidence="1" id="KW-0175">Coiled coil</keyword>
<dbReference type="PANTHER" id="PTHR35493:SF1">
    <property type="entry name" value="STRUCTURAL MAINTENANCE OF CHROMOSOMES PROTEIN"/>
    <property type="match status" value="1"/>
</dbReference>
<gene>
    <name evidence="3" type="ORF">CB5_LOCUS24452</name>
</gene>
<organism evidence="3">
    <name type="scientific">Ananas comosus var. bracteatus</name>
    <name type="common">red pineapple</name>
    <dbReference type="NCBI Taxonomy" id="296719"/>
    <lineage>
        <taxon>Eukaryota</taxon>
        <taxon>Viridiplantae</taxon>
        <taxon>Streptophyta</taxon>
        <taxon>Embryophyta</taxon>
        <taxon>Tracheophyta</taxon>
        <taxon>Spermatophyta</taxon>
        <taxon>Magnoliopsida</taxon>
        <taxon>Liliopsida</taxon>
        <taxon>Poales</taxon>
        <taxon>Bromeliaceae</taxon>
        <taxon>Bromelioideae</taxon>
        <taxon>Ananas</taxon>
    </lineage>
</organism>
<name>A0A6V7QE35_ANACO</name>
<feature type="region of interest" description="Disordered" evidence="2">
    <location>
        <begin position="1"/>
        <end position="63"/>
    </location>
</feature>
<dbReference type="PANTHER" id="PTHR35493">
    <property type="entry name" value="STRUCTURAL MAINTENANCE OF CHROMOSOMES PROTEIN"/>
    <property type="match status" value="1"/>
</dbReference>
<dbReference type="EMBL" id="LR862135">
    <property type="protein sequence ID" value="CAD1841241.1"/>
    <property type="molecule type" value="Genomic_DNA"/>
</dbReference>
<feature type="region of interest" description="Disordered" evidence="2">
    <location>
        <begin position="382"/>
        <end position="410"/>
    </location>
</feature>
<evidence type="ECO:0000313" key="3">
    <source>
        <dbReference type="EMBL" id="CAD1841241.1"/>
    </source>
</evidence>
<feature type="compositionally biased region" description="Polar residues" evidence="2">
    <location>
        <begin position="1"/>
        <end position="10"/>
    </location>
</feature>
<evidence type="ECO:0000256" key="1">
    <source>
        <dbReference type="SAM" id="Coils"/>
    </source>
</evidence>
<proteinExistence type="predicted"/>
<feature type="compositionally biased region" description="Low complexity" evidence="2">
    <location>
        <begin position="12"/>
        <end position="32"/>
    </location>
</feature>
<feature type="compositionally biased region" description="Polar residues" evidence="2">
    <location>
        <begin position="392"/>
        <end position="401"/>
    </location>
</feature>
<feature type="coiled-coil region" evidence="1">
    <location>
        <begin position="167"/>
        <end position="222"/>
    </location>
</feature>
<sequence>MASSKPSSRYASVDSHSSTSSSRHSSNPSPSFSDHKIPSKNLSSLRRLLGNASRRPSDPVPVAAAMENPCRAVTRARSGNAVAPTKAASGHNLGSVVKKMMERRPDSKAGSAALLVVPADLIAEDTKKTAKGSNLSALSRKLFQKGGSGDRAATKALTEAKANTRTLAQVLRSERELLSQNKEYEAEMSELRLLLEERNREVEKLKDLCLKQREEIKALKDAVLFPDVMNSQLQELLQRQGSELKHAKQVIPNLQRQVSSLTGQIQCLVEDLAEVKSDKYSARACFDGQYSFPRSPIILDQETANPLPLQDYSSSDHVSSEYGSPDEMFLKDLNPCLTPCFSKNKSKECDEASGCISPNEDRLFCKNTGVGQDIFPKSRGCLKSKSSEHCQKPNSGSSSAQKVCKSDENKWSVGKSTYQSLF</sequence>
<dbReference type="AlphaFoldDB" id="A0A6V7QE35"/>
<accession>A0A6V7QE35</accession>
<protein>
    <submittedName>
        <fullName evidence="3">Uncharacterized protein</fullName>
    </submittedName>
</protein>